<evidence type="ECO:0000313" key="11">
    <source>
        <dbReference type="EMBL" id="KAB7506869.1"/>
    </source>
</evidence>
<evidence type="ECO:0000256" key="5">
    <source>
        <dbReference type="ARBA" id="ARBA00022989"/>
    </source>
</evidence>
<evidence type="ECO:0000256" key="1">
    <source>
        <dbReference type="ARBA" id="ARBA00004651"/>
    </source>
</evidence>
<keyword evidence="3" id="KW-1003">Cell membrane</keyword>
<keyword evidence="7 11" id="KW-0675">Receptor</keyword>
<comment type="subcellular location">
    <subcellularLocation>
        <location evidence="1">Cell membrane</location>
        <topology evidence="1">Multi-pass membrane protein</topology>
    </subcellularLocation>
</comment>
<dbReference type="GO" id="GO:0005886">
    <property type="term" value="C:plasma membrane"/>
    <property type="evidence" value="ECO:0007669"/>
    <property type="project" value="UniProtKB-SubCell"/>
</dbReference>
<feature type="transmembrane region" description="Helical" evidence="9">
    <location>
        <begin position="9"/>
        <end position="29"/>
    </location>
</feature>
<evidence type="ECO:0000256" key="2">
    <source>
        <dbReference type="ARBA" id="ARBA00010663"/>
    </source>
</evidence>
<feature type="region of interest" description="Disordered" evidence="8">
    <location>
        <begin position="115"/>
        <end position="189"/>
    </location>
</feature>
<evidence type="ECO:0000313" key="12">
    <source>
        <dbReference type="Proteomes" id="UP000326759"/>
    </source>
</evidence>
<dbReference type="AlphaFoldDB" id="A0A5N5TL56"/>
<dbReference type="PANTHER" id="PTHR24241:SF76">
    <property type="entry name" value="NEUROPEPTIDE SIFAMIDE RECEPTOR"/>
    <property type="match status" value="1"/>
</dbReference>
<dbReference type="Proteomes" id="UP000326759">
    <property type="component" value="Unassembled WGS sequence"/>
</dbReference>
<organism evidence="11 12">
    <name type="scientific">Armadillidium nasatum</name>
    <dbReference type="NCBI Taxonomy" id="96803"/>
    <lineage>
        <taxon>Eukaryota</taxon>
        <taxon>Metazoa</taxon>
        <taxon>Ecdysozoa</taxon>
        <taxon>Arthropoda</taxon>
        <taxon>Crustacea</taxon>
        <taxon>Multicrustacea</taxon>
        <taxon>Malacostraca</taxon>
        <taxon>Eumalacostraca</taxon>
        <taxon>Peracarida</taxon>
        <taxon>Isopoda</taxon>
        <taxon>Oniscidea</taxon>
        <taxon>Crinocheta</taxon>
        <taxon>Armadillidiidae</taxon>
        <taxon>Armadillidium</taxon>
    </lineage>
</organism>
<accession>A0A5N5TL56</accession>
<evidence type="ECO:0000256" key="6">
    <source>
        <dbReference type="ARBA" id="ARBA00023136"/>
    </source>
</evidence>
<keyword evidence="4 9" id="KW-0812">Transmembrane</keyword>
<proteinExistence type="inferred from homology"/>
<feature type="domain" description="G-protein coupled receptors family 1 profile" evidence="10">
    <location>
        <begin position="1"/>
        <end position="70"/>
    </location>
</feature>
<evidence type="ECO:0000259" key="10">
    <source>
        <dbReference type="PROSITE" id="PS50262"/>
    </source>
</evidence>
<comment type="caution">
    <text evidence="11">The sequence shown here is derived from an EMBL/GenBank/DDBJ whole genome shotgun (WGS) entry which is preliminary data.</text>
</comment>
<dbReference type="InterPro" id="IPR017452">
    <property type="entry name" value="GPCR_Rhodpsn_7TM"/>
</dbReference>
<dbReference type="PROSITE" id="PS50262">
    <property type="entry name" value="G_PROTEIN_RECEP_F1_2"/>
    <property type="match status" value="1"/>
</dbReference>
<dbReference type="GO" id="GO:0032870">
    <property type="term" value="P:cellular response to hormone stimulus"/>
    <property type="evidence" value="ECO:0007669"/>
    <property type="project" value="TreeGrafter"/>
</dbReference>
<dbReference type="Gene3D" id="1.20.1070.10">
    <property type="entry name" value="Rhodopsin 7-helix transmembrane proteins"/>
    <property type="match status" value="1"/>
</dbReference>
<comment type="similarity">
    <text evidence="2">Belongs to the G-protein coupled receptor 1 family.</text>
</comment>
<evidence type="ECO:0000256" key="4">
    <source>
        <dbReference type="ARBA" id="ARBA00022692"/>
    </source>
</evidence>
<feature type="compositionally biased region" description="Low complexity" evidence="8">
    <location>
        <begin position="121"/>
        <end position="136"/>
    </location>
</feature>
<dbReference type="OrthoDB" id="9946013at2759"/>
<dbReference type="InterPro" id="IPR000276">
    <property type="entry name" value="GPCR_Rhodpsn"/>
</dbReference>
<keyword evidence="12" id="KW-1185">Reference proteome</keyword>
<gene>
    <name evidence="11" type="primary">HCRTR1</name>
    <name evidence="11" type="ORF">Anas_09198</name>
</gene>
<feature type="compositionally biased region" description="Low complexity" evidence="8">
    <location>
        <begin position="147"/>
        <end position="173"/>
    </location>
</feature>
<sequence>MKKRFVKMLFAMIIVFTLCWLPFQLFVIFNEHLVMNNDSKTNDSDEVYVIAFTLMEYIVYLNPAINPFIYGLMHENFKRGFRVTFKCFFKKKPNFVLVPSYGGSQPYVWNRRSRHRHTMPSSSTNGMTSHTNNNNNIQEANPKELLQQQQQQMKQQQQQQQGHKQQQQQAIQRQELRRSSSMNSSAKTA</sequence>
<dbReference type="Pfam" id="PF00001">
    <property type="entry name" value="7tm_1"/>
    <property type="match status" value="1"/>
</dbReference>
<dbReference type="PRINTS" id="PR00237">
    <property type="entry name" value="GPCRRHODOPSN"/>
</dbReference>
<reference evidence="11 12" key="1">
    <citation type="journal article" date="2019" name="PLoS Biol.">
        <title>Sex chromosomes control vertical transmission of feminizing Wolbachia symbionts in an isopod.</title>
        <authorList>
            <person name="Becking T."/>
            <person name="Chebbi M.A."/>
            <person name="Giraud I."/>
            <person name="Moumen B."/>
            <person name="Laverre T."/>
            <person name="Caubet Y."/>
            <person name="Peccoud J."/>
            <person name="Gilbert C."/>
            <person name="Cordaux R."/>
        </authorList>
    </citation>
    <scope>NUCLEOTIDE SEQUENCE [LARGE SCALE GENOMIC DNA]</scope>
    <source>
        <strain evidence="11">ANa2</strain>
        <tissue evidence="11">Whole body excluding digestive tract and cuticle</tissue>
    </source>
</reference>
<dbReference type="PANTHER" id="PTHR24241">
    <property type="entry name" value="NEUROPEPTIDE RECEPTOR-RELATED G-PROTEIN COUPLED RECEPTOR"/>
    <property type="match status" value="1"/>
</dbReference>
<feature type="compositionally biased region" description="Polar residues" evidence="8">
    <location>
        <begin position="179"/>
        <end position="189"/>
    </location>
</feature>
<protein>
    <submittedName>
        <fullName evidence="11">Orexin receptor type 1</fullName>
    </submittedName>
</protein>
<keyword evidence="6 9" id="KW-0472">Membrane</keyword>
<dbReference type="SUPFAM" id="SSF81321">
    <property type="entry name" value="Family A G protein-coupled receptor-like"/>
    <property type="match status" value="1"/>
</dbReference>
<name>A0A5N5TL56_9CRUS</name>
<dbReference type="EMBL" id="SEYY01000603">
    <property type="protein sequence ID" value="KAB7506869.1"/>
    <property type="molecule type" value="Genomic_DNA"/>
</dbReference>
<dbReference type="GO" id="GO:0042277">
    <property type="term" value="F:peptide binding"/>
    <property type="evidence" value="ECO:0007669"/>
    <property type="project" value="TreeGrafter"/>
</dbReference>
<keyword evidence="5 9" id="KW-1133">Transmembrane helix</keyword>
<dbReference type="GO" id="GO:0004930">
    <property type="term" value="F:G protein-coupled receptor activity"/>
    <property type="evidence" value="ECO:0007669"/>
    <property type="project" value="InterPro"/>
</dbReference>
<feature type="transmembrane region" description="Helical" evidence="9">
    <location>
        <begin position="49"/>
        <end position="72"/>
    </location>
</feature>
<evidence type="ECO:0000256" key="8">
    <source>
        <dbReference type="SAM" id="MobiDB-lite"/>
    </source>
</evidence>
<evidence type="ECO:0000256" key="3">
    <source>
        <dbReference type="ARBA" id="ARBA00022475"/>
    </source>
</evidence>
<evidence type="ECO:0000256" key="7">
    <source>
        <dbReference type="ARBA" id="ARBA00023170"/>
    </source>
</evidence>
<evidence type="ECO:0000256" key="9">
    <source>
        <dbReference type="SAM" id="Phobius"/>
    </source>
</evidence>